<feature type="region of interest" description="Disordered" evidence="1">
    <location>
        <begin position="117"/>
        <end position="137"/>
    </location>
</feature>
<evidence type="ECO:0000313" key="3">
    <source>
        <dbReference type="Proteomes" id="UP000005324"/>
    </source>
</evidence>
<reference evidence="2 3" key="1">
    <citation type="submission" date="2010-04" db="EMBL/GenBank/DDBJ databases">
        <authorList>
            <person name="Qin X."/>
            <person name="Bachman B."/>
            <person name="Battles P."/>
            <person name="Bell A."/>
            <person name="Bess C."/>
            <person name="Bickham C."/>
            <person name="Chaboub L."/>
            <person name="Chen D."/>
            <person name="Coyle M."/>
            <person name="Deiros D.R."/>
            <person name="Dinh H."/>
            <person name="Forbes L."/>
            <person name="Fowler G."/>
            <person name="Francisco L."/>
            <person name="Fu Q."/>
            <person name="Gubbala S."/>
            <person name="Hale W."/>
            <person name="Han Y."/>
            <person name="Hemphill L."/>
            <person name="Highlander S.K."/>
            <person name="Hirani K."/>
            <person name="Hogues M."/>
            <person name="Jackson L."/>
            <person name="Jakkamsetti A."/>
            <person name="Javaid M."/>
            <person name="Jiang H."/>
            <person name="Korchina V."/>
            <person name="Kovar C."/>
            <person name="Lara F."/>
            <person name="Lee S."/>
            <person name="Mata R."/>
            <person name="Mathew T."/>
            <person name="Moen C."/>
            <person name="Morales K."/>
            <person name="Munidasa M."/>
            <person name="Nazareth L."/>
            <person name="Ngo R."/>
            <person name="Nguyen L."/>
            <person name="Okwuonu G."/>
            <person name="Ongeri F."/>
            <person name="Patil S."/>
            <person name="Petrosino J."/>
            <person name="Pham C."/>
            <person name="Pham P."/>
            <person name="Pu L.-L."/>
            <person name="Puazo M."/>
            <person name="Raj R."/>
            <person name="Reid J."/>
            <person name="Rouhana J."/>
            <person name="Saada N."/>
            <person name="Shang Y."/>
            <person name="Simmons D."/>
            <person name="Thornton R."/>
            <person name="Warren J."/>
            <person name="Weissenberger G."/>
            <person name="Zhang J."/>
            <person name="Zhang L."/>
            <person name="Zhou C."/>
            <person name="Zhu D."/>
            <person name="Muzny D."/>
            <person name="Worley K."/>
            <person name="Gibbs R."/>
        </authorList>
    </citation>
    <scope>NUCLEOTIDE SEQUENCE [LARGE SCALE GENOMIC DNA]</scope>
    <source>
        <strain evidence="2 3">ATCC 49957</strain>
    </source>
</reference>
<keyword evidence="3" id="KW-1185">Reference proteome</keyword>
<dbReference type="HOGENOM" id="CLU_1863667_0_0_5"/>
<accession>D5RQ93</accession>
<sequence length="137" mass="14522">MTITSFIATPPAAPDLDEIAWEISRGLASAQVFGGRAYLRTPMLLPSGASVVVMIEQERAGRFRITELGQGNDEAETLGFSRIYRRQAEDVAGLQGLTVDQGALSLRDLGREELTGATHGARQRGSAHHGTGNAACG</sequence>
<dbReference type="OrthoDB" id="8439561at2"/>
<evidence type="ECO:0000313" key="2">
    <source>
        <dbReference type="EMBL" id="EFH10551.1"/>
    </source>
</evidence>
<protein>
    <submittedName>
        <fullName evidence="2">Uncharacterized protein</fullName>
    </submittedName>
</protein>
<dbReference type="AlphaFoldDB" id="D5RQ93"/>
<evidence type="ECO:0000256" key="1">
    <source>
        <dbReference type="SAM" id="MobiDB-lite"/>
    </source>
</evidence>
<gene>
    <name evidence="2" type="ORF">HMPREF0731_3255</name>
</gene>
<dbReference type="Proteomes" id="UP000005324">
    <property type="component" value="Unassembled WGS sequence"/>
</dbReference>
<name>D5RQ93_9PROT</name>
<organism evidence="2 3">
    <name type="scientific">Pseudoroseomonas cervicalis ATCC 49957</name>
    <dbReference type="NCBI Taxonomy" id="525371"/>
    <lineage>
        <taxon>Bacteria</taxon>
        <taxon>Pseudomonadati</taxon>
        <taxon>Pseudomonadota</taxon>
        <taxon>Alphaproteobacteria</taxon>
        <taxon>Acetobacterales</taxon>
        <taxon>Roseomonadaceae</taxon>
        <taxon>Roseomonas</taxon>
    </lineage>
</organism>
<comment type="caution">
    <text evidence="2">The sequence shown here is derived from an EMBL/GenBank/DDBJ whole genome shotgun (WGS) entry which is preliminary data.</text>
</comment>
<dbReference type="EMBL" id="ADVL01000657">
    <property type="protein sequence ID" value="EFH10551.1"/>
    <property type="molecule type" value="Genomic_DNA"/>
</dbReference>
<proteinExistence type="predicted"/>
<dbReference type="RefSeq" id="WP_007002285.1">
    <property type="nucleotide sequence ID" value="NZ_GG770777.1"/>
</dbReference>